<dbReference type="AlphaFoldDB" id="A0A448WZZ5"/>
<gene>
    <name evidence="2" type="ORF">PXEA_LOCUS17794</name>
</gene>
<accession>A0A448WZZ5</accession>
<dbReference type="EMBL" id="CAAALY010067293">
    <property type="protein sequence ID" value="VEL24354.1"/>
    <property type="molecule type" value="Genomic_DNA"/>
</dbReference>
<reference evidence="2" key="1">
    <citation type="submission" date="2018-11" db="EMBL/GenBank/DDBJ databases">
        <authorList>
            <consortium name="Pathogen Informatics"/>
        </authorList>
    </citation>
    <scope>NUCLEOTIDE SEQUENCE</scope>
</reference>
<evidence type="ECO:0000313" key="3">
    <source>
        <dbReference type="Proteomes" id="UP000784294"/>
    </source>
</evidence>
<proteinExistence type="predicted"/>
<comment type="caution">
    <text evidence="2">The sequence shown here is derived from an EMBL/GenBank/DDBJ whole genome shotgun (WGS) entry which is preliminary data.</text>
</comment>
<sequence length="179" mass="18207">MRQGMGASMAPLSTRGGGRRRGTSRRGAANHMSANGKSIDVSAGDGTDGGVDNEHTVNADAEDGACTSPEVVVVSGSSMPVLSNSIDVSTCLNPLTSLAGGRKGRVCGPGININLSPNSGNGCLMGPGVSSLVSLPVATGSTRGTYDRNTGVAFSATGQVEYSFNFLAYHESYFECNHS</sequence>
<protein>
    <submittedName>
        <fullName evidence="2">Uncharacterized protein</fullName>
    </submittedName>
</protein>
<name>A0A448WZZ5_9PLAT</name>
<evidence type="ECO:0000256" key="1">
    <source>
        <dbReference type="SAM" id="MobiDB-lite"/>
    </source>
</evidence>
<keyword evidence="3" id="KW-1185">Reference proteome</keyword>
<dbReference type="Proteomes" id="UP000784294">
    <property type="component" value="Unassembled WGS sequence"/>
</dbReference>
<organism evidence="2 3">
    <name type="scientific">Protopolystoma xenopodis</name>
    <dbReference type="NCBI Taxonomy" id="117903"/>
    <lineage>
        <taxon>Eukaryota</taxon>
        <taxon>Metazoa</taxon>
        <taxon>Spiralia</taxon>
        <taxon>Lophotrochozoa</taxon>
        <taxon>Platyhelminthes</taxon>
        <taxon>Monogenea</taxon>
        <taxon>Polyopisthocotylea</taxon>
        <taxon>Polystomatidea</taxon>
        <taxon>Polystomatidae</taxon>
        <taxon>Protopolystoma</taxon>
    </lineage>
</organism>
<feature type="region of interest" description="Disordered" evidence="1">
    <location>
        <begin position="1"/>
        <end position="52"/>
    </location>
</feature>
<evidence type="ECO:0000313" key="2">
    <source>
        <dbReference type="EMBL" id="VEL24354.1"/>
    </source>
</evidence>